<keyword evidence="3" id="KW-1185">Reference proteome</keyword>
<name>A0A1E3VWS4_9HYPH</name>
<feature type="signal peptide" evidence="1">
    <location>
        <begin position="1"/>
        <end position="27"/>
    </location>
</feature>
<dbReference type="Proteomes" id="UP000094501">
    <property type="component" value="Unassembled WGS sequence"/>
</dbReference>
<evidence type="ECO:0000313" key="3">
    <source>
        <dbReference type="Proteomes" id="UP000094501"/>
    </source>
</evidence>
<reference evidence="2 3" key="1">
    <citation type="journal article" date="2016" name="Environ. Microbiol.">
        <title>New Methyloceanibacter diversity from North Sea sediments includes methanotroph containing solely the soluble methane monooxygenase.</title>
        <authorList>
            <person name="Vekeman B."/>
            <person name="Kerckhof F.M."/>
            <person name="Cremers G."/>
            <person name="de Vos P."/>
            <person name="Vandamme P."/>
            <person name="Boon N."/>
            <person name="Op den Camp H.J."/>
            <person name="Heylen K."/>
        </authorList>
    </citation>
    <scope>NUCLEOTIDE SEQUENCE [LARGE SCALE GENOMIC DNA]</scope>
    <source>
        <strain evidence="2 3">R-67174</strain>
    </source>
</reference>
<dbReference type="RefSeq" id="WP_083240784.1">
    <property type="nucleotide sequence ID" value="NZ_LPWG01000014.1"/>
</dbReference>
<dbReference type="STRING" id="1774968.AUC68_10760"/>
<comment type="caution">
    <text evidence="2">The sequence shown here is derived from an EMBL/GenBank/DDBJ whole genome shotgun (WGS) entry which is preliminary data.</text>
</comment>
<organism evidence="2 3">
    <name type="scientific">Methyloceanibacter methanicus</name>
    <dbReference type="NCBI Taxonomy" id="1774968"/>
    <lineage>
        <taxon>Bacteria</taxon>
        <taxon>Pseudomonadati</taxon>
        <taxon>Pseudomonadota</taxon>
        <taxon>Alphaproteobacteria</taxon>
        <taxon>Hyphomicrobiales</taxon>
        <taxon>Hyphomicrobiaceae</taxon>
        <taxon>Methyloceanibacter</taxon>
    </lineage>
</organism>
<keyword evidence="1" id="KW-0732">Signal</keyword>
<dbReference type="AlphaFoldDB" id="A0A1E3VWS4"/>
<gene>
    <name evidence="2" type="ORF">AUC68_10760</name>
</gene>
<proteinExistence type="predicted"/>
<evidence type="ECO:0000313" key="2">
    <source>
        <dbReference type="EMBL" id="ODR97985.1"/>
    </source>
</evidence>
<dbReference type="EMBL" id="LPWG01000014">
    <property type="protein sequence ID" value="ODR97985.1"/>
    <property type="molecule type" value="Genomic_DNA"/>
</dbReference>
<feature type="chain" id="PRO_5009138709" description="Tat pathway signal sequence domain protein" evidence="1">
    <location>
        <begin position="28"/>
        <end position="151"/>
    </location>
</feature>
<accession>A0A1E3VWS4</accession>
<sequence length="151" mass="16171">MRGVQFGSGVKPTLLAAAVIAAGAMSAGETSAKASGETIGIELNKLSDEGASCQAYFVFDNQGGADYGKLKLDLVVFNADDVIERRFAMEVAPLDAKKRTVKLFEMKKMSCDKIGSFLINGVLECKQGTKTRSDCVQRLVPSSRVDVKLTK</sequence>
<evidence type="ECO:0000256" key="1">
    <source>
        <dbReference type="SAM" id="SignalP"/>
    </source>
</evidence>
<dbReference type="OrthoDB" id="7707524at2"/>
<evidence type="ECO:0008006" key="4">
    <source>
        <dbReference type="Google" id="ProtNLM"/>
    </source>
</evidence>
<protein>
    <recommendedName>
        <fullName evidence="4">Tat pathway signal sequence domain protein</fullName>
    </recommendedName>
</protein>